<dbReference type="AlphaFoldDB" id="A0A4R6MY50"/>
<feature type="transmembrane region" description="Helical" evidence="8">
    <location>
        <begin position="28"/>
        <end position="49"/>
    </location>
</feature>
<protein>
    <submittedName>
        <fullName evidence="9">Iron complex transport system permease protein</fullName>
    </submittedName>
</protein>
<evidence type="ECO:0000256" key="8">
    <source>
        <dbReference type="SAM" id="Phobius"/>
    </source>
</evidence>
<gene>
    <name evidence="9" type="ORF">DFR39_10753</name>
</gene>
<comment type="caution">
    <text evidence="9">The sequence shown here is derived from an EMBL/GenBank/DDBJ whole genome shotgun (WGS) entry which is preliminary data.</text>
</comment>
<keyword evidence="7 8" id="KW-0472">Membrane</keyword>
<evidence type="ECO:0000313" key="9">
    <source>
        <dbReference type="EMBL" id="TDP07520.1"/>
    </source>
</evidence>
<feature type="transmembrane region" description="Helical" evidence="8">
    <location>
        <begin position="140"/>
        <end position="159"/>
    </location>
</feature>
<reference evidence="9 10" key="1">
    <citation type="submission" date="2019-03" db="EMBL/GenBank/DDBJ databases">
        <title>Genomic Encyclopedia of Type Strains, Phase IV (KMG-IV): sequencing the most valuable type-strain genomes for metagenomic binning, comparative biology and taxonomic classification.</title>
        <authorList>
            <person name="Goeker M."/>
        </authorList>
    </citation>
    <scope>NUCLEOTIDE SEQUENCE [LARGE SCALE GENOMIC DNA]</scope>
    <source>
        <strain evidence="9 10">DSM 25082</strain>
    </source>
</reference>
<keyword evidence="10" id="KW-1185">Reference proteome</keyword>
<dbReference type="PANTHER" id="PTHR30472:SF25">
    <property type="entry name" value="ABC TRANSPORTER PERMEASE PROTEIN MJ0876-RELATED"/>
    <property type="match status" value="1"/>
</dbReference>
<keyword evidence="3" id="KW-0813">Transport</keyword>
<dbReference type="OrthoDB" id="9782305at2"/>
<evidence type="ECO:0000256" key="7">
    <source>
        <dbReference type="ARBA" id="ARBA00023136"/>
    </source>
</evidence>
<dbReference type="PANTHER" id="PTHR30472">
    <property type="entry name" value="FERRIC ENTEROBACTIN TRANSPORT SYSTEM PERMEASE PROTEIN"/>
    <property type="match status" value="1"/>
</dbReference>
<evidence type="ECO:0000313" key="10">
    <source>
        <dbReference type="Proteomes" id="UP000295357"/>
    </source>
</evidence>
<dbReference type="Proteomes" id="UP000295357">
    <property type="component" value="Unassembled WGS sequence"/>
</dbReference>
<feature type="transmembrane region" description="Helical" evidence="8">
    <location>
        <begin position="112"/>
        <end position="133"/>
    </location>
</feature>
<accession>A0A4R6MY50</accession>
<feature type="transmembrane region" description="Helical" evidence="8">
    <location>
        <begin position="79"/>
        <end position="100"/>
    </location>
</feature>
<comment type="similarity">
    <text evidence="2">Belongs to the binding-protein-dependent transport system permease family. FecCD subfamily.</text>
</comment>
<organism evidence="9 10">
    <name type="scientific">Roseateles asaccharophilus</name>
    <dbReference type="NCBI Taxonomy" id="582607"/>
    <lineage>
        <taxon>Bacteria</taxon>
        <taxon>Pseudomonadati</taxon>
        <taxon>Pseudomonadota</taxon>
        <taxon>Betaproteobacteria</taxon>
        <taxon>Burkholderiales</taxon>
        <taxon>Sphaerotilaceae</taxon>
        <taxon>Roseateles</taxon>
    </lineage>
</organism>
<keyword evidence="6 8" id="KW-1133">Transmembrane helix</keyword>
<dbReference type="GO" id="GO:0022857">
    <property type="term" value="F:transmembrane transporter activity"/>
    <property type="evidence" value="ECO:0007669"/>
    <property type="project" value="InterPro"/>
</dbReference>
<sequence>MAAILPTATALARPSAIPATGARLSRPLLLTLALLLALLAGLQFGAVPLQARDWLHGPWAEGPVSASAHVLWQLRLPRLLLAASVGAALGLAGALAQALFRNPMAEPGLLGVSSGAAAAVALSLTVFAGLQLALPPSWRLWLLPLLGFVGALGVCLLLTRLARWLAPGSVAALLLCGLALQALSFAVVGLCSFLANDEQLRAINFWTLGSLAGAHWGMVALMAATLALLVPLARRLAPQLNALALGEAAAGHVGVDVDALRRRVVAGIALLSALAVAWCGSIGFIGLMAPHLARQLVGADQRRVLPCAMLAGALLLVLADTLARSVAVPAEVPVGVFSALIGAPWFLWLLRGALRRQPGAL</sequence>
<evidence type="ECO:0000256" key="5">
    <source>
        <dbReference type="ARBA" id="ARBA00022692"/>
    </source>
</evidence>
<keyword evidence="5 8" id="KW-0812">Transmembrane</keyword>
<dbReference type="Pfam" id="PF01032">
    <property type="entry name" value="FecCD"/>
    <property type="match status" value="1"/>
</dbReference>
<dbReference type="Gene3D" id="1.10.3470.10">
    <property type="entry name" value="ABC transporter involved in vitamin B12 uptake, BtuC"/>
    <property type="match status" value="1"/>
</dbReference>
<feature type="transmembrane region" description="Helical" evidence="8">
    <location>
        <begin position="332"/>
        <end position="350"/>
    </location>
</feature>
<evidence type="ECO:0000256" key="6">
    <source>
        <dbReference type="ARBA" id="ARBA00022989"/>
    </source>
</evidence>
<keyword evidence="4" id="KW-1003">Cell membrane</keyword>
<dbReference type="EMBL" id="SNXE01000007">
    <property type="protein sequence ID" value="TDP07520.1"/>
    <property type="molecule type" value="Genomic_DNA"/>
</dbReference>
<dbReference type="FunFam" id="1.10.3470.10:FF:000001">
    <property type="entry name" value="Vitamin B12 ABC transporter permease BtuC"/>
    <property type="match status" value="1"/>
</dbReference>
<evidence type="ECO:0000256" key="4">
    <source>
        <dbReference type="ARBA" id="ARBA00022475"/>
    </source>
</evidence>
<feature type="transmembrane region" description="Helical" evidence="8">
    <location>
        <begin position="205"/>
        <end position="230"/>
    </location>
</feature>
<dbReference type="InterPro" id="IPR037294">
    <property type="entry name" value="ABC_BtuC-like"/>
</dbReference>
<name>A0A4R6MY50_9BURK</name>
<proteinExistence type="inferred from homology"/>
<dbReference type="RefSeq" id="WP_133604320.1">
    <property type="nucleotide sequence ID" value="NZ_JAUFPJ010000008.1"/>
</dbReference>
<feature type="transmembrane region" description="Helical" evidence="8">
    <location>
        <begin position="264"/>
        <end position="292"/>
    </location>
</feature>
<feature type="transmembrane region" description="Helical" evidence="8">
    <location>
        <begin position="304"/>
        <end position="326"/>
    </location>
</feature>
<evidence type="ECO:0000256" key="2">
    <source>
        <dbReference type="ARBA" id="ARBA00007935"/>
    </source>
</evidence>
<comment type="subcellular location">
    <subcellularLocation>
        <location evidence="1">Cell membrane</location>
        <topology evidence="1">Multi-pass membrane protein</topology>
    </subcellularLocation>
</comment>
<evidence type="ECO:0000256" key="3">
    <source>
        <dbReference type="ARBA" id="ARBA00022448"/>
    </source>
</evidence>
<dbReference type="SUPFAM" id="SSF81345">
    <property type="entry name" value="ABC transporter involved in vitamin B12 uptake, BtuC"/>
    <property type="match status" value="1"/>
</dbReference>
<dbReference type="InterPro" id="IPR000522">
    <property type="entry name" value="ABC_transptr_permease_BtuC"/>
</dbReference>
<evidence type="ECO:0000256" key="1">
    <source>
        <dbReference type="ARBA" id="ARBA00004651"/>
    </source>
</evidence>
<dbReference type="GO" id="GO:0005886">
    <property type="term" value="C:plasma membrane"/>
    <property type="evidence" value="ECO:0007669"/>
    <property type="project" value="UniProtKB-SubCell"/>
</dbReference>
<feature type="transmembrane region" description="Helical" evidence="8">
    <location>
        <begin position="171"/>
        <end position="193"/>
    </location>
</feature>